<sequence length="210" mass="24322">MYNNKPYKDNACDSILNTKCLGCKNACLFPEKKIEDCPGVEYYIWPQDNQYLVDGIKEILFNSTDRLIKHPVFFIDFNYHNLGLFLSDNWLDPFKGTRLVLVTDKVMEPIAHYWFYHDRIDTVVSAIIFNNDNLQVVSSKSRSTFKGQVLRPEKGIKKLTDKEYALLSHLYHGESPKKVATKMGINVKSVYVAKLRIELKLGVSLYNLFL</sequence>
<comment type="caution">
    <text evidence="1">The sequence shown here is derived from an EMBL/GenBank/DDBJ whole genome shotgun (WGS) entry which is preliminary data.</text>
</comment>
<evidence type="ECO:0008006" key="3">
    <source>
        <dbReference type="Google" id="ProtNLM"/>
    </source>
</evidence>
<dbReference type="AlphaFoldDB" id="A0AAE4DKG2"/>
<dbReference type="InterPro" id="IPR016032">
    <property type="entry name" value="Sig_transdc_resp-reg_C-effctor"/>
</dbReference>
<dbReference type="GO" id="GO:0006355">
    <property type="term" value="P:regulation of DNA-templated transcription"/>
    <property type="evidence" value="ECO:0007669"/>
    <property type="project" value="InterPro"/>
</dbReference>
<protein>
    <recommendedName>
        <fullName evidence="3">Regulatory LuxR family protein</fullName>
    </recommendedName>
</protein>
<gene>
    <name evidence="1" type="ORF">O7047_02875</name>
</gene>
<dbReference type="GO" id="GO:0003677">
    <property type="term" value="F:DNA binding"/>
    <property type="evidence" value="ECO:0007669"/>
    <property type="project" value="InterPro"/>
</dbReference>
<reference evidence="1" key="1">
    <citation type="submission" date="2022-12" db="EMBL/GenBank/DDBJ databases">
        <title>NDM-1 containing novel ST 2018 Pseudenterobacter timonensis.</title>
        <authorList>
            <person name="Halder G."/>
            <person name="Mandal S."/>
            <person name="Dutta S."/>
        </authorList>
    </citation>
    <scope>NUCLEOTIDE SEQUENCE</scope>
    <source>
        <strain evidence="1">CNCI147</strain>
    </source>
</reference>
<dbReference type="EMBL" id="JAQGEC010000002">
    <property type="protein sequence ID" value="MDR9889177.1"/>
    <property type="molecule type" value="Genomic_DNA"/>
</dbReference>
<organism evidence="1 2">
    <name type="scientific">Pseudenterobacter timonensis</name>
    <dbReference type="NCBI Taxonomy" id="1755099"/>
    <lineage>
        <taxon>Bacteria</taxon>
        <taxon>Pseudomonadati</taxon>
        <taxon>Pseudomonadota</taxon>
        <taxon>Gammaproteobacteria</taxon>
        <taxon>Enterobacterales</taxon>
        <taxon>Enterobacteriaceae</taxon>
        <taxon>Pseudenterobacter</taxon>
    </lineage>
</organism>
<accession>A0AAE4DKG2</accession>
<dbReference type="RefSeq" id="WP_310824518.1">
    <property type="nucleotide sequence ID" value="NZ_JAQGEC010000002.1"/>
</dbReference>
<dbReference type="InterPro" id="IPR036388">
    <property type="entry name" value="WH-like_DNA-bd_sf"/>
</dbReference>
<proteinExistence type="predicted"/>
<evidence type="ECO:0000313" key="2">
    <source>
        <dbReference type="Proteomes" id="UP001248822"/>
    </source>
</evidence>
<dbReference type="Proteomes" id="UP001248822">
    <property type="component" value="Unassembled WGS sequence"/>
</dbReference>
<dbReference type="Gene3D" id="1.10.10.10">
    <property type="entry name" value="Winged helix-like DNA-binding domain superfamily/Winged helix DNA-binding domain"/>
    <property type="match status" value="1"/>
</dbReference>
<dbReference type="SUPFAM" id="SSF46894">
    <property type="entry name" value="C-terminal effector domain of the bipartite response regulators"/>
    <property type="match status" value="1"/>
</dbReference>
<name>A0AAE4DKG2_9ENTR</name>
<evidence type="ECO:0000313" key="1">
    <source>
        <dbReference type="EMBL" id="MDR9889177.1"/>
    </source>
</evidence>